<sequence>MKKFKAILVLAIVIIAVFLGGCGKDIKEDAKDVATKAFDALKNKDYEKYYSYFSKDSMALIEETPEKLAERLKNEQGAGGIDIQKINMSDIQDNGDGIMILPYETVFVDKAKKEKIVEGEIALRKEKGGFKILYEGMIKAQEYEKSKDTLQSGQYRISVFKSVDAVNGKHIYTHIENNSEKLIDFGGGGRDSAKITLTTDEGVYTAELKAKYKPQDDTVVDIFFKDAKGEVLKVEAEGIYFSNDPSSIVIYEKKNK</sequence>
<dbReference type="AlphaFoldDB" id="A0A1M5WWK9"/>
<proteinExistence type="predicted"/>
<dbReference type="EMBL" id="FQXP01000006">
    <property type="protein sequence ID" value="SHH91333.1"/>
    <property type="molecule type" value="Genomic_DNA"/>
</dbReference>
<dbReference type="PROSITE" id="PS51257">
    <property type="entry name" value="PROKAR_LIPOPROTEIN"/>
    <property type="match status" value="1"/>
</dbReference>
<name>A0A1M5WWK9_9CLOT</name>
<organism evidence="1 2">
    <name type="scientific">Clostridium collagenovorans DSM 3089</name>
    <dbReference type="NCBI Taxonomy" id="1121306"/>
    <lineage>
        <taxon>Bacteria</taxon>
        <taxon>Bacillati</taxon>
        <taxon>Bacillota</taxon>
        <taxon>Clostridia</taxon>
        <taxon>Eubacteriales</taxon>
        <taxon>Clostridiaceae</taxon>
        <taxon>Clostridium</taxon>
    </lineage>
</organism>
<protein>
    <submittedName>
        <fullName evidence="1">Uncharacterized protein</fullName>
    </submittedName>
</protein>
<keyword evidence="2" id="KW-1185">Reference proteome</keyword>
<accession>A0A1M5WWK9</accession>
<evidence type="ECO:0000313" key="2">
    <source>
        <dbReference type="Proteomes" id="UP000184526"/>
    </source>
</evidence>
<evidence type="ECO:0000313" key="1">
    <source>
        <dbReference type="EMBL" id="SHH91333.1"/>
    </source>
</evidence>
<dbReference type="Proteomes" id="UP000184526">
    <property type="component" value="Unassembled WGS sequence"/>
</dbReference>
<dbReference type="RefSeq" id="WP_072831770.1">
    <property type="nucleotide sequence ID" value="NZ_FQXP01000006.1"/>
</dbReference>
<gene>
    <name evidence="1" type="ORF">SAMN02745196_01889</name>
</gene>
<dbReference type="Gene3D" id="3.10.450.50">
    <property type="match status" value="1"/>
</dbReference>
<reference evidence="1 2" key="1">
    <citation type="submission" date="2016-11" db="EMBL/GenBank/DDBJ databases">
        <authorList>
            <person name="Jaros S."/>
            <person name="Januszkiewicz K."/>
            <person name="Wedrychowicz H."/>
        </authorList>
    </citation>
    <scope>NUCLEOTIDE SEQUENCE [LARGE SCALE GENOMIC DNA]</scope>
    <source>
        <strain evidence="1 2">DSM 3089</strain>
    </source>
</reference>